<dbReference type="RefSeq" id="WP_301886756.1">
    <property type="nucleotide sequence ID" value="NZ_BAAABW010000008.1"/>
</dbReference>
<name>A0ABP3GA60_9ACTN</name>
<keyword evidence="3" id="KW-1185">Reference proteome</keyword>
<dbReference type="EMBL" id="BAAABW010000008">
    <property type="protein sequence ID" value="GAA0340367.1"/>
    <property type="molecule type" value="Genomic_DNA"/>
</dbReference>
<gene>
    <name evidence="2" type="ORF">GCM10010319_15520</name>
</gene>
<keyword evidence="1" id="KW-0732">Signal</keyword>
<feature type="chain" id="PRO_5045517613" evidence="1">
    <location>
        <begin position="29"/>
        <end position="78"/>
    </location>
</feature>
<protein>
    <submittedName>
        <fullName evidence="2">Uncharacterized protein</fullName>
    </submittedName>
</protein>
<evidence type="ECO:0000256" key="1">
    <source>
        <dbReference type="SAM" id="SignalP"/>
    </source>
</evidence>
<reference evidence="3" key="1">
    <citation type="journal article" date="2019" name="Int. J. Syst. Evol. Microbiol.">
        <title>The Global Catalogue of Microorganisms (GCM) 10K type strain sequencing project: providing services to taxonomists for standard genome sequencing and annotation.</title>
        <authorList>
            <consortium name="The Broad Institute Genomics Platform"/>
            <consortium name="The Broad Institute Genome Sequencing Center for Infectious Disease"/>
            <person name="Wu L."/>
            <person name="Ma J."/>
        </authorList>
    </citation>
    <scope>NUCLEOTIDE SEQUENCE [LARGE SCALE GENOMIC DNA]</scope>
    <source>
        <strain evidence="3">JCM 4565</strain>
    </source>
</reference>
<proteinExistence type="predicted"/>
<comment type="caution">
    <text evidence="2">The sequence shown here is derived from an EMBL/GenBank/DDBJ whole genome shotgun (WGS) entry which is preliminary data.</text>
</comment>
<evidence type="ECO:0000313" key="3">
    <source>
        <dbReference type="Proteomes" id="UP001500063"/>
    </source>
</evidence>
<feature type="signal peptide" evidence="1">
    <location>
        <begin position="1"/>
        <end position="28"/>
    </location>
</feature>
<dbReference type="Proteomes" id="UP001500063">
    <property type="component" value="Unassembled WGS sequence"/>
</dbReference>
<sequence>MRARIRRPVTAGVLTAAVVLGGAGAALADDGSTARTEGVTGMLSGESLQLLSSAPRLCESNLDAAARFRSAAASCVET</sequence>
<organism evidence="2 3">
    <name type="scientific">Streptomyces blastmyceticus</name>
    <dbReference type="NCBI Taxonomy" id="68180"/>
    <lineage>
        <taxon>Bacteria</taxon>
        <taxon>Bacillati</taxon>
        <taxon>Actinomycetota</taxon>
        <taxon>Actinomycetes</taxon>
        <taxon>Kitasatosporales</taxon>
        <taxon>Streptomycetaceae</taxon>
        <taxon>Streptomyces</taxon>
    </lineage>
</organism>
<accession>A0ABP3GA60</accession>
<evidence type="ECO:0000313" key="2">
    <source>
        <dbReference type="EMBL" id="GAA0340367.1"/>
    </source>
</evidence>